<reference evidence="1" key="1">
    <citation type="submission" date="2022-10" db="EMBL/GenBank/DDBJ databases">
        <title>Culturing micro-colonial fungi from biological soil crusts in the Mojave desert and describing Neophaeococcomyces mojavensis, and introducing the new genera and species Taxawa tesnikishii.</title>
        <authorList>
            <person name="Kurbessoian T."/>
            <person name="Stajich J.E."/>
        </authorList>
    </citation>
    <scope>NUCLEOTIDE SEQUENCE</scope>
    <source>
        <strain evidence="1">JES_112</strain>
    </source>
</reference>
<dbReference type="Proteomes" id="UP001172386">
    <property type="component" value="Unassembled WGS sequence"/>
</dbReference>
<keyword evidence="2" id="KW-1185">Reference proteome</keyword>
<protein>
    <submittedName>
        <fullName evidence="1">Proline dehydrogenase</fullName>
    </submittedName>
</protein>
<name>A0ACC2ZUT9_9EURO</name>
<evidence type="ECO:0000313" key="2">
    <source>
        <dbReference type="Proteomes" id="UP001172386"/>
    </source>
</evidence>
<gene>
    <name evidence="1" type="primary">PUT1_3</name>
    <name evidence="1" type="ORF">H2198_009299</name>
</gene>
<comment type="caution">
    <text evidence="1">The sequence shown here is derived from an EMBL/GenBank/DDBJ whole genome shotgun (WGS) entry which is preliminary data.</text>
</comment>
<sequence>MARGLRAATFTSKPSCILLCQTSHQPSSKSSALRWVRTQSTYTPTPSHSVAEKPTELSCSPLARLPTSNILRSLFLSFFFTSSTLFRPGLAIFSGIANSQSAFLNPDKNPIIRVLTRNIVYDQFCAGRNLAEIQRTSSLIRNLGFSGVALCYGKEVQLGADNKYHGRSVSMQEEIAQFRKGNLETVAMIKKGDWLAIKLTGAGQHVTQALMEGKPAPPEFVEAMNEICRGVAAKDCRIWIDAEQQALQSTIDSWTFDLMRQYNRGGKVLIYSTIQAYLKIAREKVQHQLQLAADEGWTLGIKLVRGAYIAADQRSKIHDTKADTDLSYNSIVDDLLRGQKFPVFDKNSNLKFELLLCGHNSQTIRTAAKLAAELASAGKLKVVPEFAQLQGMADDIGCELLQISDDAVKNSSSPAFVPKVYKCLTWGSIQECMQYLTRRLVENRGAADRMKEGAVQLRQELKRRFVGA</sequence>
<dbReference type="EMBL" id="JAPDRQ010000258">
    <property type="protein sequence ID" value="KAJ9651415.1"/>
    <property type="molecule type" value="Genomic_DNA"/>
</dbReference>
<proteinExistence type="predicted"/>
<accession>A0ACC2ZUT9</accession>
<organism evidence="1 2">
    <name type="scientific">Neophaeococcomyces mojaviensis</name>
    <dbReference type="NCBI Taxonomy" id="3383035"/>
    <lineage>
        <taxon>Eukaryota</taxon>
        <taxon>Fungi</taxon>
        <taxon>Dikarya</taxon>
        <taxon>Ascomycota</taxon>
        <taxon>Pezizomycotina</taxon>
        <taxon>Eurotiomycetes</taxon>
        <taxon>Chaetothyriomycetidae</taxon>
        <taxon>Chaetothyriales</taxon>
        <taxon>Chaetothyriales incertae sedis</taxon>
        <taxon>Neophaeococcomyces</taxon>
    </lineage>
</organism>
<evidence type="ECO:0000313" key="1">
    <source>
        <dbReference type="EMBL" id="KAJ9651415.1"/>
    </source>
</evidence>